<dbReference type="Pfam" id="PF09964">
    <property type="entry name" value="DUF2198"/>
    <property type="match status" value="1"/>
</dbReference>
<feature type="transmembrane region" description="Helical" evidence="1">
    <location>
        <begin position="51"/>
        <end position="69"/>
    </location>
</feature>
<organism evidence="2 3">
    <name type="scientific">Neobacillus kokaensis</name>
    <dbReference type="NCBI Taxonomy" id="2759023"/>
    <lineage>
        <taxon>Bacteria</taxon>
        <taxon>Bacillati</taxon>
        <taxon>Bacillota</taxon>
        <taxon>Bacilli</taxon>
        <taxon>Bacillales</taxon>
        <taxon>Bacillaceae</taxon>
        <taxon>Neobacillus</taxon>
    </lineage>
</organism>
<feature type="transmembrane region" description="Helical" evidence="1">
    <location>
        <begin position="6"/>
        <end position="23"/>
    </location>
</feature>
<comment type="caution">
    <text evidence="2">The sequence shown here is derived from an EMBL/GenBank/DDBJ whole genome shotgun (WGS) entry which is preliminary data.</text>
</comment>
<keyword evidence="3" id="KW-1185">Reference proteome</keyword>
<protein>
    <recommendedName>
        <fullName evidence="4">Protein CsbA</fullName>
    </recommendedName>
</protein>
<evidence type="ECO:0000313" key="3">
    <source>
        <dbReference type="Proteomes" id="UP000637074"/>
    </source>
</evidence>
<reference evidence="2 3" key="1">
    <citation type="journal article" date="2022" name="Int. J. Syst. Evol. Microbiol.">
        <title>Neobacillus kokaensis sp. nov., isolated from soil.</title>
        <authorList>
            <person name="Yuki K."/>
            <person name="Matsubara H."/>
            <person name="Yamaguchi S."/>
        </authorList>
    </citation>
    <scope>NUCLEOTIDE SEQUENCE [LARGE SCALE GENOMIC DNA]</scope>
    <source>
        <strain evidence="2 3">LOB 377</strain>
    </source>
</reference>
<name>A0ABQ3N0A8_9BACI</name>
<dbReference type="InterPro" id="IPR019242">
    <property type="entry name" value="DUF2198"/>
</dbReference>
<keyword evidence="1" id="KW-1133">Transmembrane helix</keyword>
<proteinExistence type="predicted"/>
<accession>A0ABQ3N0A8</accession>
<evidence type="ECO:0008006" key="4">
    <source>
        <dbReference type="Google" id="ProtNLM"/>
    </source>
</evidence>
<dbReference type="EMBL" id="BNDS01000003">
    <property type="protein sequence ID" value="GHH97519.1"/>
    <property type="molecule type" value="Genomic_DNA"/>
</dbReference>
<evidence type="ECO:0000256" key="1">
    <source>
        <dbReference type="SAM" id="Phobius"/>
    </source>
</evidence>
<keyword evidence="1" id="KW-0472">Membrane</keyword>
<sequence length="80" mass="8795">MEIVIIRYLSGLILPGLLVLLFTRVTYNRFIGLVLTVALIAASVYKGYTNSFILIVVDAFSLTAGFWLASKMKPRAAKNG</sequence>
<evidence type="ECO:0000313" key="2">
    <source>
        <dbReference type="EMBL" id="GHH97519.1"/>
    </source>
</evidence>
<gene>
    <name evidence="2" type="ORF">AM1BK_10620</name>
</gene>
<dbReference type="RefSeq" id="WP_223282586.1">
    <property type="nucleotide sequence ID" value="NZ_BNDS01000003.1"/>
</dbReference>
<dbReference type="Proteomes" id="UP000637074">
    <property type="component" value="Unassembled WGS sequence"/>
</dbReference>
<keyword evidence="1" id="KW-0812">Transmembrane</keyword>